<evidence type="ECO:0000313" key="2">
    <source>
        <dbReference type="Proteomes" id="UP000039324"/>
    </source>
</evidence>
<evidence type="ECO:0000313" key="1">
    <source>
        <dbReference type="EMBL" id="CEP02214.1"/>
    </source>
</evidence>
<dbReference type="AlphaFoldDB" id="A0A0G4J4D5"/>
<name>A0A0G4J4D5_PLABS</name>
<dbReference type="EMBL" id="CDSF01000122">
    <property type="protein sequence ID" value="CEP02214.1"/>
    <property type="molecule type" value="Genomic_DNA"/>
</dbReference>
<keyword evidence="2" id="KW-1185">Reference proteome</keyword>
<reference evidence="1 2" key="1">
    <citation type="submission" date="2015-02" db="EMBL/GenBank/DDBJ databases">
        <authorList>
            <person name="Chooi Y.-H."/>
        </authorList>
    </citation>
    <scope>NUCLEOTIDE SEQUENCE [LARGE SCALE GENOMIC DNA]</scope>
    <source>
        <strain evidence="1">E3</strain>
    </source>
</reference>
<organism evidence="1 2">
    <name type="scientific">Plasmodiophora brassicae</name>
    <name type="common">Clubroot disease agent</name>
    <dbReference type="NCBI Taxonomy" id="37360"/>
    <lineage>
        <taxon>Eukaryota</taxon>
        <taxon>Sar</taxon>
        <taxon>Rhizaria</taxon>
        <taxon>Endomyxa</taxon>
        <taxon>Phytomyxea</taxon>
        <taxon>Plasmodiophorida</taxon>
        <taxon>Plasmodiophoridae</taxon>
        <taxon>Plasmodiophora</taxon>
    </lineage>
</organism>
<protein>
    <submittedName>
        <fullName evidence="1">Uncharacterized protein</fullName>
    </submittedName>
</protein>
<gene>
    <name evidence="1" type="ORF">PBRA_002479</name>
</gene>
<proteinExistence type="predicted"/>
<dbReference type="Proteomes" id="UP000039324">
    <property type="component" value="Unassembled WGS sequence"/>
</dbReference>
<accession>A0A0G4J4D5</accession>
<sequence>MSTTETGPRKCRCSLSQCVPTARSNDSGPSPCIHLRHSPLVTTLVVTGPPASPGRFAVANVIGGECFHGTPLDEAVRRDSELDGQTINERVLLVNAVEQDDRARLGSVSGMLADVSCWLVDHVEEVQGTDG</sequence>